<dbReference type="Gramene" id="OQU76010">
    <property type="protein sequence ID" value="OQU76010"/>
    <property type="gene ID" value="SORBI_3010G074920"/>
</dbReference>
<sequence length="118" mass="12400">MAADLPVPVPEVAMAALYIALGCREVLKPVLHFLDASASARSPVLDMAVAAILLTLPTAYLFVVGVILPVSLHITLQPPAAAFSRAGFWWSVALGFALLLLFITVPLVAFLFLTADGA</sequence>
<dbReference type="OMA" id="HIADGCA"/>
<proteinExistence type="predicted"/>
<keyword evidence="3" id="KW-1185">Reference proteome</keyword>
<dbReference type="AlphaFoldDB" id="A0A1W0VRX6"/>
<reference evidence="3" key="2">
    <citation type="journal article" date="2018" name="Plant J.">
        <title>The Sorghum bicolor reference genome: improved assembly, gene annotations, a transcriptome atlas, and signatures of genome organization.</title>
        <authorList>
            <person name="McCormick R.F."/>
            <person name="Truong S.K."/>
            <person name="Sreedasyam A."/>
            <person name="Jenkins J."/>
            <person name="Shu S."/>
            <person name="Sims D."/>
            <person name="Kennedy M."/>
            <person name="Amirebrahimi M."/>
            <person name="Weers B.D."/>
            <person name="McKinley B."/>
            <person name="Mattison A."/>
            <person name="Morishige D.T."/>
            <person name="Grimwood J."/>
            <person name="Schmutz J."/>
            <person name="Mullet J.E."/>
        </authorList>
    </citation>
    <scope>NUCLEOTIDE SEQUENCE [LARGE SCALE GENOMIC DNA]</scope>
    <source>
        <strain evidence="3">cv. BTx623</strain>
    </source>
</reference>
<evidence type="ECO:0000313" key="2">
    <source>
        <dbReference type="EMBL" id="OQU76010.1"/>
    </source>
</evidence>
<reference evidence="2 3" key="1">
    <citation type="journal article" date="2009" name="Nature">
        <title>The Sorghum bicolor genome and the diversification of grasses.</title>
        <authorList>
            <person name="Paterson A.H."/>
            <person name="Bowers J.E."/>
            <person name="Bruggmann R."/>
            <person name="Dubchak I."/>
            <person name="Grimwood J."/>
            <person name="Gundlach H."/>
            <person name="Haberer G."/>
            <person name="Hellsten U."/>
            <person name="Mitros T."/>
            <person name="Poliakov A."/>
            <person name="Schmutz J."/>
            <person name="Spannagl M."/>
            <person name="Tang H."/>
            <person name="Wang X."/>
            <person name="Wicker T."/>
            <person name="Bharti A.K."/>
            <person name="Chapman J."/>
            <person name="Feltus F.A."/>
            <person name="Gowik U."/>
            <person name="Grigoriev I.V."/>
            <person name="Lyons E."/>
            <person name="Maher C.A."/>
            <person name="Martis M."/>
            <person name="Narechania A."/>
            <person name="Otillar R.P."/>
            <person name="Penning B.W."/>
            <person name="Salamov A.A."/>
            <person name="Wang Y."/>
            <person name="Zhang L."/>
            <person name="Carpita N.C."/>
            <person name="Freeling M."/>
            <person name="Gingle A.R."/>
            <person name="Hash C.T."/>
            <person name="Keller B."/>
            <person name="Klein P."/>
            <person name="Kresovich S."/>
            <person name="McCann M.C."/>
            <person name="Ming R."/>
            <person name="Peterson D.G."/>
            <person name="Mehboob-ur-Rahman"/>
            <person name="Ware D."/>
            <person name="Westhoff P."/>
            <person name="Mayer K.F."/>
            <person name="Messing J."/>
            <person name="Rokhsar D.S."/>
        </authorList>
    </citation>
    <scope>NUCLEOTIDE SEQUENCE [LARGE SCALE GENOMIC DNA]</scope>
    <source>
        <strain evidence="3">cv. BTx623</strain>
    </source>
</reference>
<keyword evidence="1" id="KW-1133">Transmembrane helix</keyword>
<feature type="transmembrane region" description="Helical" evidence="1">
    <location>
        <begin position="43"/>
        <end position="68"/>
    </location>
</feature>
<feature type="transmembrane region" description="Helical" evidence="1">
    <location>
        <begin position="88"/>
        <end position="113"/>
    </location>
</feature>
<dbReference type="InParanoid" id="A0A1W0VRX6"/>
<name>A0A1W0VRX6_SORBI</name>
<keyword evidence="1" id="KW-0812">Transmembrane</keyword>
<gene>
    <name evidence="2" type="ORF">SORBI_3010G074920</name>
</gene>
<evidence type="ECO:0000256" key="1">
    <source>
        <dbReference type="SAM" id="Phobius"/>
    </source>
</evidence>
<dbReference type="EMBL" id="CM000769">
    <property type="protein sequence ID" value="OQU76010.1"/>
    <property type="molecule type" value="Genomic_DNA"/>
</dbReference>
<protein>
    <submittedName>
        <fullName evidence="2">Uncharacterized protein</fullName>
    </submittedName>
</protein>
<evidence type="ECO:0000313" key="3">
    <source>
        <dbReference type="Proteomes" id="UP000000768"/>
    </source>
</evidence>
<dbReference type="Proteomes" id="UP000000768">
    <property type="component" value="Chromosome 10"/>
</dbReference>
<organism evidence="2 3">
    <name type="scientific">Sorghum bicolor</name>
    <name type="common">Sorghum</name>
    <name type="synonym">Sorghum vulgare</name>
    <dbReference type="NCBI Taxonomy" id="4558"/>
    <lineage>
        <taxon>Eukaryota</taxon>
        <taxon>Viridiplantae</taxon>
        <taxon>Streptophyta</taxon>
        <taxon>Embryophyta</taxon>
        <taxon>Tracheophyta</taxon>
        <taxon>Spermatophyta</taxon>
        <taxon>Magnoliopsida</taxon>
        <taxon>Liliopsida</taxon>
        <taxon>Poales</taxon>
        <taxon>Poaceae</taxon>
        <taxon>PACMAD clade</taxon>
        <taxon>Panicoideae</taxon>
        <taxon>Andropogonodae</taxon>
        <taxon>Andropogoneae</taxon>
        <taxon>Sorghinae</taxon>
        <taxon>Sorghum</taxon>
    </lineage>
</organism>
<accession>A0A1W0VRX6</accession>
<dbReference type="FunCoup" id="A0A1W0VRX6">
    <property type="interactions" value="111"/>
</dbReference>
<keyword evidence="1" id="KW-0472">Membrane</keyword>